<accession>A0A4V2M923</accession>
<name>A0A4V2M923_9ACTN</name>
<keyword evidence="3" id="KW-1185">Reference proteome</keyword>
<organism evidence="2 3">
    <name type="scientific">Kribbella capetownensis</name>
    <dbReference type="NCBI Taxonomy" id="1572659"/>
    <lineage>
        <taxon>Bacteria</taxon>
        <taxon>Bacillati</taxon>
        <taxon>Actinomycetota</taxon>
        <taxon>Actinomycetes</taxon>
        <taxon>Propionibacteriales</taxon>
        <taxon>Kribbellaceae</taxon>
        <taxon>Kribbella</taxon>
    </lineage>
</organism>
<dbReference type="AlphaFoldDB" id="A0A4V2M923"/>
<evidence type="ECO:0000256" key="1">
    <source>
        <dbReference type="SAM" id="MobiDB-lite"/>
    </source>
</evidence>
<dbReference type="RefSeq" id="WP_131512607.1">
    <property type="nucleotide sequence ID" value="NZ_SJKD01000001.1"/>
</dbReference>
<feature type="region of interest" description="Disordered" evidence="1">
    <location>
        <begin position="1"/>
        <end position="27"/>
    </location>
</feature>
<sequence>MTITSGMSKRQVKRLLGKPHGRTEPFRPTTTTIRAATWQGFETLVTFADQVYFRWSTNRRNDPMFGA</sequence>
<dbReference type="EMBL" id="SJKD01000001">
    <property type="protein sequence ID" value="TCC53692.1"/>
    <property type="molecule type" value="Genomic_DNA"/>
</dbReference>
<gene>
    <name evidence="2" type="ORF">E0H75_08425</name>
</gene>
<evidence type="ECO:0000313" key="2">
    <source>
        <dbReference type="EMBL" id="TCC53692.1"/>
    </source>
</evidence>
<protein>
    <submittedName>
        <fullName evidence="2">Uncharacterized protein</fullName>
    </submittedName>
</protein>
<evidence type="ECO:0000313" key="3">
    <source>
        <dbReference type="Proteomes" id="UP000293342"/>
    </source>
</evidence>
<dbReference type="Proteomes" id="UP000293342">
    <property type="component" value="Unassembled WGS sequence"/>
</dbReference>
<proteinExistence type="predicted"/>
<feature type="compositionally biased region" description="Basic residues" evidence="1">
    <location>
        <begin position="10"/>
        <end position="20"/>
    </location>
</feature>
<comment type="caution">
    <text evidence="2">The sequence shown here is derived from an EMBL/GenBank/DDBJ whole genome shotgun (WGS) entry which is preliminary data.</text>
</comment>
<reference evidence="2 3" key="1">
    <citation type="submission" date="2019-02" db="EMBL/GenBank/DDBJ databases">
        <title>Kribbella capetownensis sp. nov. and Kribbella speibonae sp. nov., isolated from soil.</title>
        <authorList>
            <person name="Curtis S.M."/>
            <person name="Norton I."/>
            <person name="Everest G.J."/>
            <person name="Meyers P.R."/>
        </authorList>
    </citation>
    <scope>NUCLEOTIDE SEQUENCE [LARGE SCALE GENOMIC DNA]</scope>
    <source>
        <strain evidence="2 3">YM53</strain>
    </source>
</reference>